<keyword evidence="3 5" id="KW-0807">Transducer</keyword>
<keyword evidence="9" id="KW-1185">Reference proteome</keyword>
<dbReference type="SMART" id="SM00283">
    <property type="entry name" value="MA"/>
    <property type="match status" value="1"/>
</dbReference>
<dbReference type="RefSeq" id="WP_084780100.1">
    <property type="nucleotide sequence ID" value="NZ_BMQP01000064.1"/>
</dbReference>
<proteinExistence type="inferred from homology"/>
<evidence type="ECO:0000259" key="7">
    <source>
        <dbReference type="PROSITE" id="PS50885"/>
    </source>
</evidence>
<dbReference type="EMBL" id="BOOI01000095">
    <property type="protein sequence ID" value="GIH88956.1"/>
    <property type="molecule type" value="Genomic_DNA"/>
</dbReference>
<dbReference type="GO" id="GO:0016020">
    <property type="term" value="C:membrane"/>
    <property type="evidence" value="ECO:0007669"/>
    <property type="project" value="InterPro"/>
</dbReference>
<keyword evidence="2" id="KW-0472">Membrane</keyword>
<evidence type="ECO:0000256" key="1">
    <source>
        <dbReference type="ARBA" id="ARBA00022692"/>
    </source>
</evidence>
<dbReference type="InterPro" id="IPR004089">
    <property type="entry name" value="MCPsignal_dom"/>
</dbReference>
<protein>
    <submittedName>
        <fullName evidence="8">Methyl-accepting chemotaxis protein</fullName>
    </submittedName>
</protein>
<dbReference type="GO" id="GO:0006935">
    <property type="term" value="P:chemotaxis"/>
    <property type="evidence" value="ECO:0007669"/>
    <property type="project" value="InterPro"/>
</dbReference>
<name>A0A8J3SAE5_PLARO</name>
<accession>A0A8J3SAE5</accession>
<evidence type="ECO:0000313" key="8">
    <source>
        <dbReference type="EMBL" id="GIH88956.1"/>
    </source>
</evidence>
<evidence type="ECO:0000256" key="4">
    <source>
        <dbReference type="ARBA" id="ARBA00029447"/>
    </source>
</evidence>
<comment type="caution">
    <text evidence="8">The sequence shown here is derived from an EMBL/GenBank/DDBJ whole genome shotgun (WGS) entry which is preliminary data.</text>
</comment>
<dbReference type="PANTHER" id="PTHR32089:SF112">
    <property type="entry name" value="LYSOZYME-LIKE PROTEIN-RELATED"/>
    <property type="match status" value="1"/>
</dbReference>
<dbReference type="SMART" id="SM00304">
    <property type="entry name" value="HAMP"/>
    <property type="match status" value="1"/>
</dbReference>
<dbReference type="PANTHER" id="PTHR32089">
    <property type="entry name" value="METHYL-ACCEPTING CHEMOTAXIS PROTEIN MCPB"/>
    <property type="match status" value="1"/>
</dbReference>
<evidence type="ECO:0000259" key="6">
    <source>
        <dbReference type="PROSITE" id="PS50111"/>
    </source>
</evidence>
<keyword evidence="2" id="KW-1133">Transmembrane helix</keyword>
<reference evidence="8" key="1">
    <citation type="submission" date="2021-01" db="EMBL/GenBank/DDBJ databases">
        <title>Whole genome shotgun sequence of Planobispora rosea NBRC 15558.</title>
        <authorList>
            <person name="Komaki H."/>
            <person name="Tamura T."/>
        </authorList>
    </citation>
    <scope>NUCLEOTIDE SEQUENCE</scope>
    <source>
        <strain evidence="8">NBRC 15558</strain>
    </source>
</reference>
<dbReference type="GO" id="GO:0007165">
    <property type="term" value="P:signal transduction"/>
    <property type="evidence" value="ECO:0007669"/>
    <property type="project" value="UniProtKB-KW"/>
</dbReference>
<dbReference type="Pfam" id="PF00015">
    <property type="entry name" value="MCPsignal"/>
    <property type="match status" value="1"/>
</dbReference>
<dbReference type="Proteomes" id="UP000655044">
    <property type="component" value="Unassembled WGS sequence"/>
</dbReference>
<dbReference type="CDD" id="cd06225">
    <property type="entry name" value="HAMP"/>
    <property type="match status" value="1"/>
</dbReference>
<dbReference type="InterPro" id="IPR003660">
    <property type="entry name" value="HAMP_dom"/>
</dbReference>
<evidence type="ECO:0000313" key="9">
    <source>
        <dbReference type="Proteomes" id="UP000655044"/>
    </source>
</evidence>
<evidence type="ECO:0000256" key="5">
    <source>
        <dbReference type="PROSITE-ProRule" id="PRU00284"/>
    </source>
</evidence>
<comment type="similarity">
    <text evidence="4">Belongs to the methyl-accepting chemotaxis (MCP) protein family.</text>
</comment>
<gene>
    <name evidence="8" type="ORF">Pro02_73640</name>
</gene>
<organism evidence="8 9">
    <name type="scientific">Planobispora rosea</name>
    <dbReference type="NCBI Taxonomy" id="35762"/>
    <lineage>
        <taxon>Bacteria</taxon>
        <taxon>Bacillati</taxon>
        <taxon>Actinomycetota</taxon>
        <taxon>Actinomycetes</taxon>
        <taxon>Streptosporangiales</taxon>
        <taxon>Streptosporangiaceae</taxon>
        <taxon>Planobispora</taxon>
    </lineage>
</organism>
<dbReference type="SUPFAM" id="SSF58104">
    <property type="entry name" value="Methyl-accepting chemotaxis protein (MCP) signaling domain"/>
    <property type="match status" value="1"/>
</dbReference>
<feature type="domain" description="HAMP" evidence="7">
    <location>
        <begin position="221"/>
        <end position="273"/>
    </location>
</feature>
<dbReference type="GO" id="GO:0004888">
    <property type="term" value="F:transmembrane signaling receptor activity"/>
    <property type="evidence" value="ECO:0007669"/>
    <property type="project" value="InterPro"/>
</dbReference>
<dbReference type="PRINTS" id="PR00260">
    <property type="entry name" value="CHEMTRNSDUCR"/>
</dbReference>
<dbReference type="PROSITE" id="PS50885">
    <property type="entry name" value="HAMP"/>
    <property type="match status" value="1"/>
</dbReference>
<feature type="domain" description="Methyl-accepting transducer" evidence="6">
    <location>
        <begin position="285"/>
        <end position="507"/>
    </location>
</feature>
<dbReference type="InterPro" id="IPR004090">
    <property type="entry name" value="Chemotax_Me-accpt_rcpt"/>
</dbReference>
<evidence type="ECO:0000256" key="3">
    <source>
        <dbReference type="ARBA" id="ARBA00023224"/>
    </source>
</evidence>
<dbReference type="AlphaFoldDB" id="A0A8J3SAE5"/>
<dbReference type="Gene3D" id="1.10.287.950">
    <property type="entry name" value="Methyl-accepting chemotaxis protein"/>
    <property type="match status" value="1"/>
</dbReference>
<sequence>MMKINDLKVGARLGSAFAVVGVLLCGAVGVGAAGISSAREATERLEASTTVRGAALTAKFRTADFAGWQTGYAFDALRGVPGAADDAVGQRKNFLASTAAFRGDLDKLAGLELTATQREDLRRAESAFADFMDVDGRIVAAYRDGTPTRIEEANDLAAGEALEHFERAATAVDELADEAVANAAAAAADARATSDNSLRLMLGAGALCLLLAAALAVAVTRSITRPLAASVQTLRTIAAKDLTAAVDTARRDELGDMARALAQTVSVLRGTFEVIARHSATLSGASRELGTVSAEMDGAATGTAARSGQVAATAEQVSANVQTIAAASEEMSATIAEIAGSVSEAARVADTGVRTVRDAGETVAKLGASSAEIGSVIKTITSIAEQTNLLALNATIEAARAGEQGKGFAVVAGEVKDLAQETAKATEDIARRIEAIQADTDAAIAAISGISGVITTVSEHSTTIAAAVEEQSATSGEMSRNISEAAVGADDIAAGITQVAGAAQTTTAGVAKARHTAGQLDEVAAELHTIVAQFTV</sequence>
<evidence type="ECO:0000256" key="2">
    <source>
        <dbReference type="ARBA" id="ARBA00022989"/>
    </source>
</evidence>
<keyword evidence="1" id="KW-0812">Transmembrane</keyword>
<dbReference type="PROSITE" id="PS50111">
    <property type="entry name" value="CHEMOTAXIS_TRANSDUC_2"/>
    <property type="match status" value="1"/>
</dbReference>
<dbReference type="Pfam" id="PF00672">
    <property type="entry name" value="HAMP"/>
    <property type="match status" value="1"/>
</dbReference>